<dbReference type="Pfam" id="PF13855">
    <property type="entry name" value="LRR_8"/>
    <property type="match status" value="2"/>
</dbReference>
<dbReference type="PANTHER" id="PTHR45712">
    <property type="entry name" value="AGAP008170-PA"/>
    <property type="match status" value="1"/>
</dbReference>
<keyword evidence="4" id="KW-1133">Transmembrane helix</keyword>
<evidence type="ECO:0000256" key="4">
    <source>
        <dbReference type="SAM" id="Phobius"/>
    </source>
</evidence>
<feature type="compositionally biased region" description="Pro residues" evidence="3">
    <location>
        <begin position="907"/>
        <end position="917"/>
    </location>
</feature>
<keyword evidence="2" id="KW-0677">Repeat</keyword>
<dbReference type="SMART" id="SM00369">
    <property type="entry name" value="LRR_TYP"/>
    <property type="match status" value="9"/>
</dbReference>
<organism evidence="5 6">
    <name type="scientific">Orchesella dallaii</name>
    <dbReference type="NCBI Taxonomy" id="48710"/>
    <lineage>
        <taxon>Eukaryota</taxon>
        <taxon>Metazoa</taxon>
        <taxon>Ecdysozoa</taxon>
        <taxon>Arthropoda</taxon>
        <taxon>Hexapoda</taxon>
        <taxon>Collembola</taxon>
        <taxon>Entomobryomorpha</taxon>
        <taxon>Entomobryoidea</taxon>
        <taxon>Orchesellidae</taxon>
        <taxon>Orchesellinae</taxon>
        <taxon>Orchesella</taxon>
    </lineage>
</organism>
<feature type="transmembrane region" description="Helical" evidence="4">
    <location>
        <begin position="722"/>
        <end position="750"/>
    </location>
</feature>
<reference evidence="5 6" key="1">
    <citation type="submission" date="2024-08" db="EMBL/GenBank/DDBJ databases">
        <authorList>
            <person name="Cucini C."/>
            <person name="Frati F."/>
        </authorList>
    </citation>
    <scope>NUCLEOTIDE SEQUENCE [LARGE SCALE GENOMIC DNA]</scope>
</reference>
<feature type="compositionally biased region" description="Polar residues" evidence="3">
    <location>
        <begin position="633"/>
        <end position="656"/>
    </location>
</feature>
<dbReference type="SUPFAM" id="SSF52058">
    <property type="entry name" value="L domain-like"/>
    <property type="match status" value="1"/>
</dbReference>
<comment type="caution">
    <text evidence="5">The sequence shown here is derived from an EMBL/GenBank/DDBJ whole genome shotgun (WGS) entry which is preliminary data.</text>
</comment>
<feature type="compositionally biased region" description="Acidic residues" evidence="3">
    <location>
        <begin position="871"/>
        <end position="884"/>
    </location>
</feature>
<gene>
    <name evidence="5" type="ORF">ODALV1_LOCUS21641</name>
</gene>
<dbReference type="InterPro" id="IPR003591">
    <property type="entry name" value="Leu-rich_rpt_typical-subtyp"/>
</dbReference>
<keyword evidence="6" id="KW-1185">Reference proteome</keyword>
<feature type="region of interest" description="Disordered" evidence="3">
    <location>
        <begin position="619"/>
        <end position="681"/>
    </location>
</feature>
<evidence type="ECO:0000313" key="5">
    <source>
        <dbReference type="EMBL" id="CAL8126980.1"/>
    </source>
</evidence>
<feature type="compositionally biased region" description="Basic residues" evidence="3">
    <location>
        <begin position="956"/>
        <end position="972"/>
    </location>
</feature>
<protein>
    <submittedName>
        <fullName evidence="5">Uncharacterized protein</fullName>
    </submittedName>
</protein>
<dbReference type="PANTHER" id="PTHR45712:SF22">
    <property type="entry name" value="INSULIN-LIKE GROWTH FACTOR-BINDING PROTEIN COMPLEX ACID LABILE SUBUNIT"/>
    <property type="match status" value="1"/>
</dbReference>
<keyword evidence="1" id="KW-0433">Leucine-rich repeat</keyword>
<dbReference type="EMBL" id="CAXLJM020000072">
    <property type="protein sequence ID" value="CAL8126980.1"/>
    <property type="molecule type" value="Genomic_DNA"/>
</dbReference>
<feature type="region of interest" description="Disordered" evidence="3">
    <location>
        <begin position="67"/>
        <end position="89"/>
    </location>
</feature>
<sequence length="1001" mass="110878">MHEHNVNSYYIATMFINKSRRPSSSWKSNRRSGSRSKRREAEECNSNVGIPTSLANEPSEELWTNLKSSKDTSSSCTSSKEGGNNALTLKKPGNAPSIFYATPSSPCAAAFNRNSKSYNQLLPPPPPSAPSSSTSWFLFLLVFSWNLSSTSSFCPPYCSCDDIALSVDCHSASNLRVVPIFLNPQIKFLSLSKNQIKDITMSLQFYSELQVLDISHNKLESLGKTNFESLKSLHLLNVSYNSIKALESGVFIGLAHIRVVDLSGNQLDRVEREIFWSLSSIKEIILDRNRLEFLDWDLFRGLDTLERISAKFNFIQVIEPSTSFSLSSGGSSVGAVVGSLTSKNYSNYKNGSESVNMTAARRSKGEVSSWTLKSVRYLDISSNQLTRVKDYGLVIFGALKELNLCCNYIHTLEEKAFLISSTATSSSGHLERLNLSQNRLGRVPTESLEKLGSTLRQLDLSSNRISDHISKNAFRGLVNLESLQLSDNPEILNIDPDALSENINLINFEADYLSNVTEISPNLLKNKVFLENFSLKYASISSLSPEFFQPPISNVVGCLDLAGNPIDCNCSAHSFFQFVTEDLGASAPSSPHSANSPYNFDQSIVSGLRDENNNLIRENAFRSNPNDDGVEGKSNSSSQPNTKLPSHSNPNLISHQSTSSSTRSRSFPKNNNLSNNNNNMNTRPNLLYVRCQSPSNLGGVLVKDLKHSDFEHCFTADDQFQIMVICIAAGILSLIFLTLAIKLCCVCGVFRRLSSFCKTHCSTANCCHLKSRNKEKQTSDKLFFDSMTIALRRDLAPVAPPPNFNANLPNGKSILGEHAASQLLYCGNGTSIPLTTSGCVIGGGSGGGSSGTLGRNGNGNHPIAMSMDYEDSYQDEDDDDGDDEEPHHHRSQHFGHREQLERCYAPIEPPPPIPIPLQFPNQVQSLSRKQQQKHQQLLLHHGHQHHSPTMGYSPKHYSHHRQHSPKHSKHQQQHNPPVIVHYEYPDFPSMNRVKQVPSVLV</sequence>
<keyword evidence="4" id="KW-0812">Transmembrane</keyword>
<keyword evidence="4" id="KW-0472">Membrane</keyword>
<name>A0ABP1RFV3_9HEXA</name>
<evidence type="ECO:0000256" key="2">
    <source>
        <dbReference type="ARBA" id="ARBA00022737"/>
    </source>
</evidence>
<feature type="compositionally biased region" description="Low complexity" evidence="3">
    <location>
        <begin position="71"/>
        <end position="80"/>
    </location>
</feature>
<feature type="compositionally biased region" description="Low complexity" evidence="3">
    <location>
        <begin position="657"/>
        <end position="681"/>
    </location>
</feature>
<dbReference type="InterPro" id="IPR032675">
    <property type="entry name" value="LRR_dom_sf"/>
</dbReference>
<evidence type="ECO:0000256" key="3">
    <source>
        <dbReference type="SAM" id="MobiDB-lite"/>
    </source>
</evidence>
<dbReference type="Gene3D" id="3.80.10.10">
    <property type="entry name" value="Ribonuclease Inhibitor"/>
    <property type="match status" value="3"/>
</dbReference>
<feature type="compositionally biased region" description="Basic residues" evidence="3">
    <location>
        <begin position="28"/>
        <end position="38"/>
    </location>
</feature>
<feature type="compositionally biased region" description="Polar residues" evidence="3">
    <location>
        <begin position="919"/>
        <end position="928"/>
    </location>
</feature>
<dbReference type="PROSITE" id="PS51450">
    <property type="entry name" value="LRR"/>
    <property type="match status" value="3"/>
</dbReference>
<feature type="region of interest" description="Disordered" evidence="3">
    <location>
        <begin position="21"/>
        <end position="54"/>
    </location>
</feature>
<accession>A0ABP1RFV3</accession>
<dbReference type="InterPro" id="IPR050333">
    <property type="entry name" value="SLRP"/>
</dbReference>
<proteinExistence type="predicted"/>
<evidence type="ECO:0000313" key="6">
    <source>
        <dbReference type="Proteomes" id="UP001642540"/>
    </source>
</evidence>
<dbReference type="InterPro" id="IPR001611">
    <property type="entry name" value="Leu-rich_rpt"/>
</dbReference>
<feature type="compositionally biased region" description="Polar residues" evidence="3">
    <location>
        <begin position="44"/>
        <end position="54"/>
    </location>
</feature>
<feature type="region of interest" description="Disordered" evidence="3">
    <location>
        <begin position="871"/>
        <end position="974"/>
    </location>
</feature>
<dbReference type="Proteomes" id="UP001642540">
    <property type="component" value="Unassembled WGS sequence"/>
</dbReference>
<evidence type="ECO:0000256" key="1">
    <source>
        <dbReference type="ARBA" id="ARBA00022614"/>
    </source>
</evidence>